<comment type="similarity">
    <text evidence="3">Belongs to the glycosyl hydrolase 5 (cellulase A) family.</text>
</comment>
<evidence type="ECO:0000256" key="1">
    <source>
        <dbReference type="ARBA" id="ARBA00022801"/>
    </source>
</evidence>
<dbReference type="SUPFAM" id="SSF51445">
    <property type="entry name" value="(Trans)glycosidases"/>
    <property type="match status" value="1"/>
</dbReference>
<organism evidence="6 7">
    <name type="scientific">Leadbettera azotonutricia (strain ATCC BAA-888 / DSM 13862 / ZAS-9)</name>
    <name type="common">Treponema azotonutricium</name>
    <dbReference type="NCBI Taxonomy" id="545695"/>
    <lineage>
        <taxon>Bacteria</taxon>
        <taxon>Pseudomonadati</taxon>
        <taxon>Spirochaetota</taxon>
        <taxon>Spirochaetia</taxon>
        <taxon>Spirochaetales</taxon>
        <taxon>Breznakiellaceae</taxon>
        <taxon>Leadbettera</taxon>
    </lineage>
</organism>
<dbReference type="KEGG" id="taz:TREAZ_1119"/>
<dbReference type="OrthoDB" id="154460at2"/>
<dbReference type="eggNOG" id="COG2730">
    <property type="taxonomic scope" value="Bacteria"/>
</dbReference>
<feature type="domain" description="Glycoside hydrolase family 5" evidence="5">
    <location>
        <begin position="268"/>
        <end position="503"/>
    </location>
</feature>
<protein>
    <submittedName>
        <fullName evidence="6">Putative cellulase (Glycosyl hydrolase family 5)</fullName>
    </submittedName>
</protein>
<reference evidence="6 7" key="2">
    <citation type="journal article" date="2011" name="ISME J.">
        <title>RNA-seq reveals cooperative metabolic interactions between two termite-gut spirochete species in co-culture.</title>
        <authorList>
            <person name="Rosenthal A.Z."/>
            <person name="Matson E.G."/>
            <person name="Eldar A."/>
            <person name="Leadbetter J.R."/>
        </authorList>
    </citation>
    <scope>NUCLEOTIDE SEQUENCE [LARGE SCALE GENOMIC DNA]</scope>
    <source>
        <strain evidence="7">ATCC BAA-888 / DSM 13862 / ZAS-9</strain>
    </source>
</reference>
<reference evidence="7" key="1">
    <citation type="submission" date="2009-12" db="EMBL/GenBank/DDBJ databases">
        <title>Complete sequence of Treponema azotonutricium strain ZAS-9.</title>
        <authorList>
            <person name="Tetu S.G."/>
            <person name="Matson E."/>
            <person name="Ren Q."/>
            <person name="Seshadri R."/>
            <person name="Elbourne L."/>
            <person name="Hassan K.A."/>
            <person name="Durkin A."/>
            <person name="Radune D."/>
            <person name="Mohamoud Y."/>
            <person name="Shay R."/>
            <person name="Jin S."/>
            <person name="Zhang X."/>
            <person name="Lucey K."/>
            <person name="Ballor N.R."/>
            <person name="Ottesen E."/>
            <person name="Rosenthal R."/>
            <person name="Allen A."/>
            <person name="Leadbetter J.R."/>
            <person name="Paulsen I.T."/>
        </authorList>
    </citation>
    <scope>NUCLEOTIDE SEQUENCE [LARGE SCALE GENOMIC DNA]</scope>
    <source>
        <strain evidence="7">ATCC BAA-888 / DSM 13862 / ZAS-9</strain>
    </source>
</reference>
<evidence type="ECO:0000256" key="4">
    <source>
        <dbReference type="SAM" id="MobiDB-lite"/>
    </source>
</evidence>
<gene>
    <name evidence="6" type="ordered locus">TREAZ_1119</name>
</gene>
<accession>F5Y775</accession>
<dbReference type="AlphaFoldDB" id="F5Y775"/>
<name>F5Y775_LEAAZ</name>
<sequence length="540" mass="59722">MLQEDTVASIDDLKQLSVFTESTAKIVCPLDEADFDGTTDILTISYHYTGKGGEGDANNTIKISLLNKQKGQIKKDIFTFRNNDTLDTNTEGIHEAIFTLSQEDIALMGYIEISIISRDGSTGVEKITVAFSNSTDEPDIQDPGTTDRQTDPGTTDPGTTDPGTTDPGTTDPGTTDPGTTDPGTTDPGTTDPGTTDPGTTDPGTTDPGTTDPGTTDPGTQEPDDNGAKYLRVNGNQIEYGRGGNFKSVVLRGVNVGDLYHFKRAANRSAPSFTRIANELNANVVRFAVPPGRLWHEERAQSIAYLKENVQKALDAGLFVIIDYHTVAVPDGGAEDLNNSWIGYTGDFNTAKDFWDTISREFSDGRILFELWNEPQNVYKNQASWTALKGYWEQLISIIRNNGRSNVLIASGFYWTLDLRSIKNSLLSDANTAYAWHVYGGHNGTPEIWENYLDGLYQIRPIVTTEWGYYTNPKSDLYDTPANFADKLVSQFFKAKNLHNLAWGYDPWYGPNMLLNENYNTLSDYGQYVVDYLRSNVQERP</sequence>
<dbReference type="EMBL" id="CP001841">
    <property type="protein sequence ID" value="AEF83159.1"/>
    <property type="molecule type" value="Genomic_DNA"/>
</dbReference>
<dbReference type="RefSeq" id="WP_015710871.1">
    <property type="nucleotide sequence ID" value="NC_015577.1"/>
</dbReference>
<dbReference type="GO" id="GO:0000272">
    <property type="term" value="P:polysaccharide catabolic process"/>
    <property type="evidence" value="ECO:0007669"/>
    <property type="project" value="InterPro"/>
</dbReference>
<keyword evidence="7" id="KW-1185">Reference proteome</keyword>
<dbReference type="PANTHER" id="PTHR34142:SF1">
    <property type="entry name" value="GLYCOSIDE HYDROLASE FAMILY 5 DOMAIN-CONTAINING PROTEIN"/>
    <property type="match status" value="1"/>
</dbReference>
<proteinExistence type="inferred from homology"/>
<keyword evidence="1 3" id="KW-0378">Hydrolase</keyword>
<dbReference type="InterPro" id="IPR001547">
    <property type="entry name" value="Glyco_hydro_5"/>
</dbReference>
<dbReference type="HOGENOM" id="CLU_504254_0_0_12"/>
<keyword evidence="2 3" id="KW-0326">Glycosidase</keyword>
<evidence type="ECO:0000313" key="6">
    <source>
        <dbReference type="EMBL" id="AEF83159.1"/>
    </source>
</evidence>
<dbReference type="eggNOG" id="COG3767">
    <property type="taxonomic scope" value="Bacteria"/>
</dbReference>
<dbReference type="PANTHER" id="PTHR34142">
    <property type="entry name" value="ENDO-BETA-1,4-GLUCANASE A"/>
    <property type="match status" value="1"/>
</dbReference>
<feature type="region of interest" description="Disordered" evidence="4">
    <location>
        <begin position="131"/>
        <end position="227"/>
    </location>
</feature>
<feature type="compositionally biased region" description="Low complexity" evidence="4">
    <location>
        <begin position="142"/>
        <end position="219"/>
    </location>
</feature>
<evidence type="ECO:0000256" key="2">
    <source>
        <dbReference type="ARBA" id="ARBA00023295"/>
    </source>
</evidence>
<dbReference type="Proteomes" id="UP000009222">
    <property type="component" value="Chromosome"/>
</dbReference>
<dbReference type="InterPro" id="IPR017853">
    <property type="entry name" value="GH"/>
</dbReference>
<dbReference type="STRING" id="545695.TREAZ_1119"/>
<dbReference type="Pfam" id="PF00150">
    <property type="entry name" value="Cellulase"/>
    <property type="match status" value="1"/>
</dbReference>
<evidence type="ECO:0000256" key="3">
    <source>
        <dbReference type="RuleBase" id="RU361153"/>
    </source>
</evidence>
<dbReference type="Gene3D" id="3.20.20.80">
    <property type="entry name" value="Glycosidases"/>
    <property type="match status" value="1"/>
</dbReference>
<evidence type="ECO:0000313" key="7">
    <source>
        <dbReference type="Proteomes" id="UP000009222"/>
    </source>
</evidence>
<dbReference type="InParanoid" id="F5Y775"/>
<evidence type="ECO:0000259" key="5">
    <source>
        <dbReference type="Pfam" id="PF00150"/>
    </source>
</evidence>
<dbReference type="GO" id="GO:0004553">
    <property type="term" value="F:hydrolase activity, hydrolyzing O-glycosyl compounds"/>
    <property type="evidence" value="ECO:0007669"/>
    <property type="project" value="InterPro"/>
</dbReference>